<evidence type="ECO:0000313" key="3">
    <source>
        <dbReference type="EMBL" id="MBA8878395.1"/>
    </source>
</evidence>
<organism evidence="3 4">
    <name type="scientific">Phyllobacterium myrsinacearum</name>
    <dbReference type="NCBI Taxonomy" id="28101"/>
    <lineage>
        <taxon>Bacteria</taxon>
        <taxon>Pseudomonadati</taxon>
        <taxon>Pseudomonadota</taxon>
        <taxon>Alphaproteobacteria</taxon>
        <taxon>Hyphomicrobiales</taxon>
        <taxon>Phyllobacteriaceae</taxon>
        <taxon>Phyllobacterium</taxon>
    </lineage>
</organism>
<feature type="transmembrane region" description="Helical" evidence="1">
    <location>
        <begin position="7"/>
        <end position="29"/>
    </location>
</feature>
<dbReference type="RefSeq" id="WP_182549098.1">
    <property type="nucleotide sequence ID" value="NZ_JACGXN010000002.1"/>
</dbReference>
<evidence type="ECO:0000313" key="4">
    <source>
        <dbReference type="Proteomes" id="UP000549052"/>
    </source>
</evidence>
<keyword evidence="1" id="KW-0812">Transmembrane</keyword>
<name>A0A839EJG4_9HYPH</name>
<keyword evidence="4" id="KW-1185">Reference proteome</keyword>
<accession>A0A839EJG4</accession>
<proteinExistence type="predicted"/>
<dbReference type="InterPro" id="IPR011225">
    <property type="entry name" value="IV_sec_VirJ"/>
</dbReference>
<dbReference type="InterPro" id="IPR010333">
    <property type="entry name" value="VirJ"/>
</dbReference>
<protein>
    <submittedName>
        <fullName evidence="3">Type IV secretory pathway VirJ component</fullName>
    </submittedName>
</protein>
<sequence length="467" mass="49732">MKFLRRPYLYLVAALVILSIILSFAAGYLPRFGFGTSGRILVTSERLSDVPLLQPSIKPTGIAILVSQKGGIAADDEALSKLLLDRGFLVLMVDLERWRQQLNQDTGECTYFVSDLEGIAKEAQRMISLDTYMHPVVIGIGEGGVMAYASVANSPAATLAGAVVLDPSVALATKLPSCEGADFEPVAGQGFSYSYDADLPNPATIVREKPDPAPSGPATPGYFKAQEKLAASKPERMQIAADAAVEIAKEDASADSLPIVDIPSSSGPAKYLAVFFSGDGGWRDIDKSVGDIIAKEGVHVVGVDSLRYFWSVRKPEDIAKDIGRIIKKADPTSKLPVVLLGYSFGANTVPFAWPFLPDHLQKRIAMVGLIGTEETTPFQVSVGAWLGLGGDNEVAPAVAKLPPEKVLCVYGTEEDDTACTDPALSAVQKILLQGDHHYDEKYDALAAKLMEAMGTRAPATAIPAPAK</sequence>
<feature type="domain" description="Bacterial virulence" evidence="2">
    <location>
        <begin position="272"/>
        <end position="456"/>
    </location>
</feature>
<evidence type="ECO:0000259" key="2">
    <source>
        <dbReference type="Pfam" id="PF06057"/>
    </source>
</evidence>
<evidence type="ECO:0000256" key="1">
    <source>
        <dbReference type="SAM" id="Phobius"/>
    </source>
</evidence>
<reference evidence="3 4" key="1">
    <citation type="submission" date="2020-07" db="EMBL/GenBank/DDBJ databases">
        <title>Genomic Encyclopedia of Type Strains, Phase IV (KMG-V): Genome sequencing to study the core and pangenomes of soil and plant-associated prokaryotes.</title>
        <authorList>
            <person name="Whitman W."/>
        </authorList>
    </citation>
    <scope>NUCLEOTIDE SEQUENCE [LARGE SCALE GENOMIC DNA]</scope>
    <source>
        <strain evidence="3 4">AN3</strain>
    </source>
</reference>
<dbReference type="SUPFAM" id="SSF53474">
    <property type="entry name" value="alpha/beta-Hydrolases"/>
    <property type="match status" value="2"/>
</dbReference>
<dbReference type="InterPro" id="IPR029058">
    <property type="entry name" value="AB_hydrolase_fold"/>
</dbReference>
<dbReference type="AlphaFoldDB" id="A0A839EJG4"/>
<dbReference type="Pfam" id="PF06057">
    <property type="entry name" value="VirJ"/>
    <property type="match status" value="1"/>
</dbReference>
<dbReference type="Proteomes" id="UP000549052">
    <property type="component" value="Unassembled WGS sequence"/>
</dbReference>
<comment type="caution">
    <text evidence="3">The sequence shown here is derived from an EMBL/GenBank/DDBJ whole genome shotgun (WGS) entry which is preliminary data.</text>
</comment>
<dbReference type="PIRSF" id="PIRSF029063">
    <property type="entry name" value="IV_sec_VirJ"/>
    <property type="match status" value="1"/>
</dbReference>
<keyword evidence="1" id="KW-1133">Transmembrane helix</keyword>
<keyword evidence="1" id="KW-0472">Membrane</keyword>
<gene>
    <name evidence="3" type="ORF">FHW16_002107</name>
</gene>
<dbReference type="EMBL" id="JACGXN010000002">
    <property type="protein sequence ID" value="MBA8878395.1"/>
    <property type="molecule type" value="Genomic_DNA"/>
</dbReference>
<dbReference type="Gene3D" id="3.40.50.1820">
    <property type="entry name" value="alpha/beta hydrolase"/>
    <property type="match status" value="1"/>
</dbReference>